<proteinExistence type="predicted"/>
<reference evidence="1" key="1">
    <citation type="submission" date="2014-09" db="EMBL/GenBank/DDBJ databases">
        <authorList>
            <person name="Magalhaes I.L.F."/>
            <person name="Oliveira U."/>
            <person name="Santos F.R."/>
            <person name="Vidigal T.H.D.A."/>
            <person name="Brescovit A.D."/>
            <person name="Santos A.J."/>
        </authorList>
    </citation>
    <scope>NUCLEOTIDE SEQUENCE</scope>
    <source>
        <tissue evidence="1">Shoot tissue taken approximately 20 cm above the soil surface</tissue>
    </source>
</reference>
<accession>A0A0A9I295</accession>
<sequence>MCTDIVTLHKHHQQPKYFPVSHLVMKLSYHPVSKLLIMLLPAESNTLTVRTCVRFENLLLCIDSYVMNIKNSRNRDLSVSVLLAQGSFSISLCAQ</sequence>
<reference evidence="1" key="2">
    <citation type="journal article" date="2015" name="Data Brief">
        <title>Shoot transcriptome of the giant reed, Arundo donax.</title>
        <authorList>
            <person name="Barrero R.A."/>
            <person name="Guerrero F.D."/>
            <person name="Moolhuijzen P."/>
            <person name="Goolsby J.A."/>
            <person name="Tidwell J."/>
            <person name="Bellgard S.E."/>
            <person name="Bellgard M.I."/>
        </authorList>
    </citation>
    <scope>NUCLEOTIDE SEQUENCE</scope>
    <source>
        <tissue evidence="1">Shoot tissue taken approximately 20 cm above the soil surface</tissue>
    </source>
</reference>
<dbReference type="EMBL" id="GBRH01158593">
    <property type="protein sequence ID" value="JAE39303.1"/>
    <property type="molecule type" value="Transcribed_RNA"/>
</dbReference>
<evidence type="ECO:0000313" key="1">
    <source>
        <dbReference type="EMBL" id="JAE39303.1"/>
    </source>
</evidence>
<dbReference type="AlphaFoldDB" id="A0A0A9I295"/>
<protein>
    <submittedName>
        <fullName evidence="1">Uncharacterized protein</fullName>
    </submittedName>
</protein>
<organism evidence="1">
    <name type="scientific">Arundo donax</name>
    <name type="common">Giant reed</name>
    <name type="synonym">Donax arundinaceus</name>
    <dbReference type="NCBI Taxonomy" id="35708"/>
    <lineage>
        <taxon>Eukaryota</taxon>
        <taxon>Viridiplantae</taxon>
        <taxon>Streptophyta</taxon>
        <taxon>Embryophyta</taxon>
        <taxon>Tracheophyta</taxon>
        <taxon>Spermatophyta</taxon>
        <taxon>Magnoliopsida</taxon>
        <taxon>Liliopsida</taxon>
        <taxon>Poales</taxon>
        <taxon>Poaceae</taxon>
        <taxon>PACMAD clade</taxon>
        <taxon>Arundinoideae</taxon>
        <taxon>Arundineae</taxon>
        <taxon>Arundo</taxon>
    </lineage>
</organism>
<name>A0A0A9I295_ARUDO</name>